<keyword evidence="2" id="KW-0378">Hydrolase</keyword>
<dbReference type="PANTHER" id="PTHR43265">
    <property type="entry name" value="ESTERASE ESTD"/>
    <property type="match status" value="1"/>
</dbReference>
<reference evidence="3" key="1">
    <citation type="journal article" date="2019" name="Int. J. Syst. Evol. Microbiol.">
        <title>The Global Catalogue of Microorganisms (GCM) 10K type strain sequencing project: providing services to taxonomists for standard genome sequencing and annotation.</title>
        <authorList>
            <consortium name="The Broad Institute Genomics Platform"/>
            <consortium name="The Broad Institute Genome Sequencing Center for Infectious Disease"/>
            <person name="Wu L."/>
            <person name="Ma J."/>
        </authorList>
    </citation>
    <scope>NUCLEOTIDE SEQUENCE [LARGE SCALE GENOMIC DNA]</scope>
    <source>
        <strain evidence="3">JCM 12928</strain>
    </source>
</reference>
<accession>A0ABP3RKC3</accession>
<gene>
    <name evidence="2" type="ORF">GCM10009422_03720</name>
</gene>
<dbReference type="InterPro" id="IPR029058">
    <property type="entry name" value="AB_hydrolase_fold"/>
</dbReference>
<dbReference type="PANTHER" id="PTHR43265:SF1">
    <property type="entry name" value="ESTERASE ESTD"/>
    <property type="match status" value="1"/>
</dbReference>
<dbReference type="Pfam" id="PF02129">
    <property type="entry name" value="Peptidase_S15"/>
    <property type="match status" value="1"/>
</dbReference>
<comment type="caution">
    <text evidence="2">The sequence shown here is derived from an EMBL/GenBank/DDBJ whole genome shotgun (WGS) entry which is preliminary data.</text>
</comment>
<dbReference type="InterPro" id="IPR053145">
    <property type="entry name" value="AB_hydrolase_Est10"/>
</dbReference>
<dbReference type="EMBL" id="BAAAGA010000001">
    <property type="protein sequence ID" value="GAA0612048.1"/>
    <property type="molecule type" value="Genomic_DNA"/>
</dbReference>
<dbReference type="InterPro" id="IPR000383">
    <property type="entry name" value="Xaa-Pro-like_dom"/>
</dbReference>
<name>A0ABP3RKC3_9CAUL</name>
<dbReference type="GO" id="GO:0016787">
    <property type="term" value="F:hydrolase activity"/>
    <property type="evidence" value="ECO:0007669"/>
    <property type="project" value="UniProtKB-KW"/>
</dbReference>
<feature type="domain" description="Xaa-Pro dipeptidyl-peptidase-like" evidence="1">
    <location>
        <begin position="151"/>
        <end position="400"/>
    </location>
</feature>
<protein>
    <submittedName>
        <fullName evidence="2">Alpha/beta fold hydrolase</fullName>
    </submittedName>
</protein>
<evidence type="ECO:0000313" key="3">
    <source>
        <dbReference type="Proteomes" id="UP001501352"/>
    </source>
</evidence>
<organism evidence="2 3">
    <name type="scientific">Brevundimonas kwangchunensis</name>
    <dbReference type="NCBI Taxonomy" id="322163"/>
    <lineage>
        <taxon>Bacteria</taxon>
        <taxon>Pseudomonadati</taxon>
        <taxon>Pseudomonadota</taxon>
        <taxon>Alphaproteobacteria</taxon>
        <taxon>Caulobacterales</taxon>
        <taxon>Caulobacteraceae</taxon>
        <taxon>Brevundimonas</taxon>
    </lineage>
</organism>
<dbReference type="RefSeq" id="WP_343789494.1">
    <property type="nucleotide sequence ID" value="NZ_BAAAGA010000001.1"/>
</dbReference>
<keyword evidence="3" id="KW-1185">Reference proteome</keyword>
<sequence length="452" mass="46670">MIATALVAAVSVLAAAPQQQTASLGGSWEGNVSVGGQSLRMVLRVDTSGDAPRAAIDSPDQGANGLSVEGLDLRDGTVRFAVPTASARFEGRLSEDGRTITGALTQGGSLPLILTRTTETATVARPARPQTPAPPYPYREEEARIPTPTAGVELAGTLTLPQGDGPFPAALLITGSGQQDRDETLFDHKPFAVIADALTRRGVAVLRVDDRGVGGSTGDPIGATTADFAVDAGAAFAWLAAHQGIDANRVGLIGHSEGGTIAPLVAQAGQPVAFMVLIAGPAVSGAEVLTSQSQRIQQASGLPATIVESNTAIQRRLMEAIAANAGDADAAAEAVRTAAAGLPPAAIQNAEQTARRPWMRWFVAHDPAPSLTAYRGPLLALYGGKDVQVDAQQSATALAAIRPDARIETFPELNHLMQTATTGLPAEYPTIEETFDPAALQALVDWVVTNSR</sequence>
<evidence type="ECO:0000259" key="1">
    <source>
        <dbReference type="Pfam" id="PF02129"/>
    </source>
</evidence>
<evidence type="ECO:0000313" key="2">
    <source>
        <dbReference type="EMBL" id="GAA0612048.1"/>
    </source>
</evidence>
<dbReference type="SUPFAM" id="SSF53474">
    <property type="entry name" value="alpha/beta-Hydrolases"/>
    <property type="match status" value="1"/>
</dbReference>
<proteinExistence type="predicted"/>
<dbReference type="Gene3D" id="3.40.50.1820">
    <property type="entry name" value="alpha/beta hydrolase"/>
    <property type="match status" value="1"/>
</dbReference>
<dbReference type="Proteomes" id="UP001501352">
    <property type="component" value="Unassembled WGS sequence"/>
</dbReference>